<evidence type="ECO:0000313" key="1">
    <source>
        <dbReference type="EMBL" id="KAG7441131.1"/>
    </source>
</evidence>
<accession>A0A9P7VJF6</accession>
<dbReference type="RefSeq" id="XP_043034631.1">
    <property type="nucleotide sequence ID" value="XM_043181353.1"/>
</dbReference>
<proteinExistence type="predicted"/>
<name>A0A9P7VJF6_9AGAR</name>
<organism evidence="1 2">
    <name type="scientific">Guyanagaster necrorhizus</name>
    <dbReference type="NCBI Taxonomy" id="856835"/>
    <lineage>
        <taxon>Eukaryota</taxon>
        <taxon>Fungi</taxon>
        <taxon>Dikarya</taxon>
        <taxon>Basidiomycota</taxon>
        <taxon>Agaricomycotina</taxon>
        <taxon>Agaricomycetes</taxon>
        <taxon>Agaricomycetidae</taxon>
        <taxon>Agaricales</taxon>
        <taxon>Marasmiineae</taxon>
        <taxon>Physalacriaceae</taxon>
        <taxon>Guyanagaster</taxon>
    </lineage>
</organism>
<sequence>MATMHNYLLYSKQEFLSLLAGDVGKANHVISFVIPLRTVHILPADSLSLSLRYRLGTTGIRTSQEGSLGPLLRQASMSSRLPVTKEGPADPLNGHTSGAYKHTYSISNGPARGTYLKSGFQASDPKTPCTCDIGIGFPIREEHMSRNTRLPLFMVMNSDLSPGIGSFRMRMNQALTSENSLST</sequence>
<dbReference type="GeneID" id="66103649"/>
<reference evidence="1" key="1">
    <citation type="submission" date="2020-11" db="EMBL/GenBank/DDBJ databases">
        <title>Adaptations for nitrogen fixation in a non-lichenized fungal sporocarp promotes dispersal by wood-feeding termites.</title>
        <authorList>
            <consortium name="DOE Joint Genome Institute"/>
            <person name="Koch R.A."/>
            <person name="Yoon G."/>
            <person name="Arayal U."/>
            <person name="Lail K."/>
            <person name="Amirebrahimi M."/>
            <person name="Labutti K."/>
            <person name="Lipzen A."/>
            <person name="Riley R."/>
            <person name="Barry K."/>
            <person name="Henrissat B."/>
            <person name="Grigoriev I.V."/>
            <person name="Herr J.R."/>
            <person name="Aime M.C."/>
        </authorList>
    </citation>
    <scope>NUCLEOTIDE SEQUENCE</scope>
    <source>
        <strain evidence="1">MCA 3950</strain>
    </source>
</reference>
<protein>
    <submittedName>
        <fullName evidence="1">Uncharacterized protein</fullName>
    </submittedName>
</protein>
<gene>
    <name evidence="1" type="ORF">BT62DRAFT_551443</name>
</gene>
<dbReference type="EMBL" id="MU250563">
    <property type="protein sequence ID" value="KAG7441131.1"/>
    <property type="molecule type" value="Genomic_DNA"/>
</dbReference>
<evidence type="ECO:0000313" key="2">
    <source>
        <dbReference type="Proteomes" id="UP000812287"/>
    </source>
</evidence>
<keyword evidence="2" id="KW-1185">Reference proteome</keyword>
<dbReference type="AlphaFoldDB" id="A0A9P7VJF6"/>
<dbReference type="Proteomes" id="UP000812287">
    <property type="component" value="Unassembled WGS sequence"/>
</dbReference>
<comment type="caution">
    <text evidence="1">The sequence shown here is derived from an EMBL/GenBank/DDBJ whole genome shotgun (WGS) entry which is preliminary data.</text>
</comment>